<keyword evidence="4 7" id="KW-0574">Periplasm</keyword>
<evidence type="ECO:0000256" key="8">
    <source>
        <dbReference type="SAM" id="SignalP"/>
    </source>
</evidence>
<accession>A0ABN1DM27</accession>
<keyword evidence="5 7" id="KW-1015">Disulfide bond</keyword>
<sequence length="212" mass="24176">MKKLFVLAMALLLPLTACAEAKYEQGKQYDVVADVATSKPEVKEFFSFYCPHCYQFEPIMQSVEHKLPEGTSFKKMHVDFLRAASPELQEALTRAYVVADFQHQGDKIAMAFFNRIHRDRAGFANADDIRQLMLINDFDAATYDKALKSFSVNSAVKQMKKEQTELSDRRILTGVPMLLVNGKYRINLAELDRKNVEQDLQNLIAFLLAKDA</sequence>
<protein>
    <recommendedName>
        <fullName evidence="7">Thiol:disulfide interchange protein</fullName>
    </recommendedName>
</protein>
<evidence type="ECO:0000256" key="4">
    <source>
        <dbReference type="ARBA" id="ARBA00022764"/>
    </source>
</evidence>
<dbReference type="PANTHER" id="PTHR35891:SF2">
    <property type="entry name" value="THIOL:DISULFIDE INTERCHANGE PROTEIN DSBA"/>
    <property type="match status" value="1"/>
</dbReference>
<evidence type="ECO:0000313" key="11">
    <source>
        <dbReference type="Proteomes" id="UP001501169"/>
    </source>
</evidence>
<reference evidence="10 11" key="1">
    <citation type="journal article" date="2019" name="Int. J. Syst. Evol. Microbiol.">
        <title>The Global Catalogue of Microorganisms (GCM) 10K type strain sequencing project: providing services to taxonomists for standard genome sequencing and annotation.</title>
        <authorList>
            <consortium name="The Broad Institute Genomics Platform"/>
            <consortium name="The Broad Institute Genome Sequencing Center for Infectious Disease"/>
            <person name="Wu L."/>
            <person name="Ma J."/>
        </authorList>
    </citation>
    <scope>NUCLEOTIDE SEQUENCE [LARGE SCALE GENOMIC DNA]</scope>
    <source>
        <strain evidence="10 11">JCM 14331</strain>
    </source>
</reference>
<dbReference type="Gene3D" id="3.40.30.10">
    <property type="entry name" value="Glutaredoxin"/>
    <property type="match status" value="1"/>
</dbReference>
<dbReference type="Pfam" id="PF01323">
    <property type="entry name" value="DSBA"/>
    <property type="match status" value="1"/>
</dbReference>
<dbReference type="CDD" id="cd03019">
    <property type="entry name" value="DsbA_DsbA"/>
    <property type="match status" value="1"/>
</dbReference>
<dbReference type="InterPro" id="IPR023205">
    <property type="entry name" value="DsbA/DsbL"/>
</dbReference>
<dbReference type="InterPro" id="IPR013766">
    <property type="entry name" value="Thioredoxin_domain"/>
</dbReference>
<comment type="caution">
    <text evidence="10">The sequence shown here is derived from an EMBL/GenBank/DDBJ whole genome shotgun (WGS) entry which is preliminary data.</text>
</comment>
<dbReference type="InterPro" id="IPR001853">
    <property type="entry name" value="DSBA-like_thioredoxin_dom"/>
</dbReference>
<evidence type="ECO:0000256" key="1">
    <source>
        <dbReference type="ARBA" id="ARBA00004418"/>
    </source>
</evidence>
<evidence type="ECO:0000256" key="2">
    <source>
        <dbReference type="ARBA" id="ARBA00005791"/>
    </source>
</evidence>
<comment type="subcellular location">
    <subcellularLocation>
        <location evidence="1 7">Periplasm</location>
    </subcellularLocation>
</comment>
<dbReference type="PANTHER" id="PTHR35891">
    <property type="entry name" value="THIOL:DISULFIDE INTERCHANGE PROTEIN DSBA"/>
    <property type="match status" value="1"/>
</dbReference>
<dbReference type="SUPFAM" id="SSF52833">
    <property type="entry name" value="Thioredoxin-like"/>
    <property type="match status" value="1"/>
</dbReference>
<dbReference type="InterPro" id="IPR036249">
    <property type="entry name" value="Thioredoxin-like_sf"/>
</dbReference>
<keyword evidence="6" id="KW-0676">Redox-active center</keyword>
<dbReference type="PIRSF" id="PIRSF001488">
    <property type="entry name" value="Tdi_protein"/>
    <property type="match status" value="1"/>
</dbReference>
<dbReference type="Proteomes" id="UP001501169">
    <property type="component" value="Unassembled WGS sequence"/>
</dbReference>
<feature type="domain" description="Thioredoxin" evidence="9">
    <location>
        <begin position="6"/>
        <end position="201"/>
    </location>
</feature>
<keyword evidence="11" id="KW-1185">Reference proteome</keyword>
<organism evidence="10 11">
    <name type="scientific">Rheinheimera aquimaris</name>
    <dbReference type="NCBI Taxonomy" id="412437"/>
    <lineage>
        <taxon>Bacteria</taxon>
        <taxon>Pseudomonadati</taxon>
        <taxon>Pseudomonadota</taxon>
        <taxon>Gammaproteobacteria</taxon>
        <taxon>Chromatiales</taxon>
        <taxon>Chromatiaceae</taxon>
        <taxon>Rheinheimera</taxon>
    </lineage>
</organism>
<evidence type="ECO:0000256" key="5">
    <source>
        <dbReference type="ARBA" id="ARBA00023157"/>
    </source>
</evidence>
<dbReference type="EMBL" id="BAAAEO010000002">
    <property type="protein sequence ID" value="GAA0545496.1"/>
    <property type="molecule type" value="Genomic_DNA"/>
</dbReference>
<evidence type="ECO:0000256" key="3">
    <source>
        <dbReference type="ARBA" id="ARBA00022729"/>
    </source>
</evidence>
<dbReference type="PROSITE" id="PS51352">
    <property type="entry name" value="THIOREDOXIN_2"/>
    <property type="match status" value="1"/>
</dbReference>
<evidence type="ECO:0000256" key="6">
    <source>
        <dbReference type="ARBA" id="ARBA00023284"/>
    </source>
</evidence>
<feature type="chain" id="PRO_5045908501" description="Thiol:disulfide interchange protein" evidence="8">
    <location>
        <begin position="20"/>
        <end position="212"/>
    </location>
</feature>
<feature type="signal peptide" evidence="8">
    <location>
        <begin position="1"/>
        <end position="19"/>
    </location>
</feature>
<dbReference type="RefSeq" id="WP_134053268.1">
    <property type="nucleotide sequence ID" value="NZ_BAAAEO010000002.1"/>
</dbReference>
<gene>
    <name evidence="10" type="ORF">GCM10009098_11300</name>
</gene>
<evidence type="ECO:0000256" key="7">
    <source>
        <dbReference type="PIRNR" id="PIRNR001488"/>
    </source>
</evidence>
<evidence type="ECO:0000313" key="10">
    <source>
        <dbReference type="EMBL" id="GAA0545496.1"/>
    </source>
</evidence>
<keyword evidence="3 8" id="KW-0732">Signal</keyword>
<evidence type="ECO:0000259" key="9">
    <source>
        <dbReference type="PROSITE" id="PS51352"/>
    </source>
</evidence>
<dbReference type="InterPro" id="IPR050824">
    <property type="entry name" value="Thiol_disulfide_DsbA"/>
</dbReference>
<name>A0ABN1DM27_9GAMM</name>
<proteinExistence type="inferred from homology"/>
<comment type="similarity">
    <text evidence="2">Belongs to the thioredoxin family. DsbA subfamily.</text>
</comment>